<protein>
    <submittedName>
        <fullName evidence="1">Uncharacterized protein</fullName>
    </submittedName>
</protein>
<reference evidence="1 2" key="1">
    <citation type="submission" date="2017-10" db="EMBL/GenBank/DDBJ databases">
        <title>Genomics of the genus Arcobacter.</title>
        <authorList>
            <person name="Perez-Cataluna A."/>
            <person name="Figueras M.J."/>
        </authorList>
    </citation>
    <scope>NUCLEOTIDE SEQUENCE [LARGE SCALE GENOMIC DNA]</scope>
    <source>
        <strain evidence="1 2">CECT 8993</strain>
    </source>
</reference>
<evidence type="ECO:0000313" key="1">
    <source>
        <dbReference type="EMBL" id="RXJ70160.1"/>
    </source>
</evidence>
<evidence type="ECO:0000313" key="2">
    <source>
        <dbReference type="Proteomes" id="UP000290172"/>
    </source>
</evidence>
<name>A0A4Q0YHN1_9BACT</name>
<proteinExistence type="predicted"/>
<dbReference type="EMBL" id="PDKJ01000001">
    <property type="protein sequence ID" value="RXJ70160.1"/>
    <property type="molecule type" value="Genomic_DNA"/>
</dbReference>
<comment type="caution">
    <text evidence="1">The sequence shown here is derived from an EMBL/GenBank/DDBJ whole genome shotgun (WGS) entry which is preliminary data.</text>
</comment>
<dbReference type="RefSeq" id="WP_128978132.1">
    <property type="nucleotide sequence ID" value="NZ_PDKJ01000001.1"/>
</dbReference>
<organism evidence="1 2">
    <name type="scientific">Halarcobacter ebronensis</name>
    <dbReference type="NCBI Taxonomy" id="1462615"/>
    <lineage>
        <taxon>Bacteria</taxon>
        <taxon>Pseudomonadati</taxon>
        <taxon>Campylobacterota</taxon>
        <taxon>Epsilonproteobacteria</taxon>
        <taxon>Campylobacterales</taxon>
        <taxon>Arcobacteraceae</taxon>
        <taxon>Halarcobacter</taxon>
    </lineage>
</organism>
<dbReference type="AlphaFoldDB" id="A0A4Q0YHN1"/>
<dbReference type="Proteomes" id="UP000290172">
    <property type="component" value="Unassembled WGS sequence"/>
</dbReference>
<sequence length="65" mass="8167">MNKNLLKEAYKLRFEYYNLYEEKEEKWHQKYKNHILYEVVKQSFSYSYIDIAEIMPKLVEKIQID</sequence>
<accession>A0A4Q0YHN1</accession>
<gene>
    <name evidence="1" type="ORF">CRV08_00930</name>
</gene>